<feature type="region of interest" description="Disordered" evidence="3">
    <location>
        <begin position="170"/>
        <end position="196"/>
    </location>
</feature>
<dbReference type="Pfam" id="PF14295">
    <property type="entry name" value="PAN_4"/>
    <property type="match status" value="3"/>
</dbReference>
<dbReference type="InterPro" id="IPR000177">
    <property type="entry name" value="Apple"/>
</dbReference>
<evidence type="ECO:0000259" key="5">
    <source>
        <dbReference type="SMART" id="SM00223"/>
    </source>
</evidence>
<evidence type="ECO:0000256" key="2">
    <source>
        <dbReference type="ARBA" id="ARBA00023157"/>
    </source>
</evidence>
<sequence>MKSTASKLAVALAAAVCLLHGEVHAAPPATCAAIEEDTDYSGNDIAQTIQDAAEKCCADCAKTPGCTAFNWSPNDQGSFTCWLKSVPANKVVFPGAGRAAKLIVPSGSCAPIQENTDLPGNDLGDPLQLDSATLCCDACSNRKDCKAYVWIQRDVGTCILKSTVGAPSPYPGARASTPTSTKPLIVPTPSPTPSPAQATCGTVESGYDYPGNDLIATSRANYQDCCIDCQTTPGCSLYVWGAGTCNLKSKKGARVAAKGAKAAVLPVTVLTSKLNKVQSAIYGTFPLPQTAYSFVPGAQWIDQGTLAVVKAQVEAFVINNLATNLSHGQEPLPMFTQEASLGISAYINVTSAGECAALTTAWQFNFFTYDTTSQYCLVNVNDADTTLAMLSAAGTTMIYPQSLDDAYKAKTTANVASNSACVAACQASNGCAGVVYSTSAKSCALFQPKPSNFANLVAGWVFNPVTNVDTGSVQYSRMAMSTLPNAYIKQSVPGVASSDACALAATKAGYTLFGYNSATKVCSYFAPTASTTKA</sequence>
<dbReference type="InterPro" id="IPR003609">
    <property type="entry name" value="Pan_app"/>
</dbReference>
<evidence type="ECO:0000256" key="3">
    <source>
        <dbReference type="SAM" id="MobiDB-lite"/>
    </source>
</evidence>
<gene>
    <name evidence="6" type="ORF">As57867_016900</name>
</gene>
<reference evidence="6" key="1">
    <citation type="submission" date="2019-06" db="EMBL/GenBank/DDBJ databases">
        <title>Genomics analysis of Aphanomyces spp. identifies a new class of oomycete effector associated with host adaptation.</title>
        <authorList>
            <person name="Gaulin E."/>
        </authorList>
    </citation>
    <scope>NUCLEOTIDE SEQUENCE</scope>
    <source>
        <strain evidence="6">CBS 578.67</strain>
    </source>
</reference>
<dbReference type="EMBL" id="VJMH01006005">
    <property type="protein sequence ID" value="KAF0691893.1"/>
    <property type="molecule type" value="Genomic_DNA"/>
</dbReference>
<dbReference type="AlphaFoldDB" id="A0A6A4Y5M9"/>
<evidence type="ECO:0000313" key="6">
    <source>
        <dbReference type="EMBL" id="KAF0691893.1"/>
    </source>
</evidence>
<dbReference type="Pfam" id="PF00024">
    <property type="entry name" value="PAN_1"/>
    <property type="match status" value="1"/>
</dbReference>
<feature type="signal peptide" evidence="4">
    <location>
        <begin position="1"/>
        <end position="25"/>
    </location>
</feature>
<proteinExistence type="predicted"/>
<dbReference type="SUPFAM" id="SSF57414">
    <property type="entry name" value="Hairpin loop containing domain-like"/>
    <property type="match status" value="1"/>
</dbReference>
<dbReference type="GO" id="GO:0006508">
    <property type="term" value="P:proteolysis"/>
    <property type="evidence" value="ECO:0007669"/>
    <property type="project" value="InterPro"/>
</dbReference>
<evidence type="ECO:0000256" key="1">
    <source>
        <dbReference type="ARBA" id="ARBA00022737"/>
    </source>
</evidence>
<feature type="chain" id="PRO_5025417966" description="Apple domain-containing protein" evidence="4">
    <location>
        <begin position="26"/>
        <end position="534"/>
    </location>
</feature>
<name>A0A6A4Y5M9_9STRA</name>
<dbReference type="Gene3D" id="3.50.4.10">
    <property type="entry name" value="Hepatocyte Growth Factor"/>
    <property type="match status" value="4"/>
</dbReference>
<feature type="non-terminal residue" evidence="6">
    <location>
        <position position="534"/>
    </location>
</feature>
<dbReference type="SMART" id="SM00223">
    <property type="entry name" value="APPLE"/>
    <property type="match status" value="1"/>
</dbReference>
<dbReference type="PANTHER" id="PTHR33946:SF4">
    <property type="entry name" value="COAGULATION FACTOR XI"/>
    <property type="match status" value="1"/>
</dbReference>
<keyword evidence="1" id="KW-0677">Repeat</keyword>
<protein>
    <recommendedName>
        <fullName evidence="5">Apple domain-containing protein</fullName>
    </recommendedName>
</protein>
<keyword evidence="4" id="KW-0732">Signal</keyword>
<keyword evidence="2" id="KW-1015">Disulfide bond</keyword>
<organism evidence="6">
    <name type="scientific">Aphanomyces stellatus</name>
    <dbReference type="NCBI Taxonomy" id="120398"/>
    <lineage>
        <taxon>Eukaryota</taxon>
        <taxon>Sar</taxon>
        <taxon>Stramenopiles</taxon>
        <taxon>Oomycota</taxon>
        <taxon>Saprolegniomycetes</taxon>
        <taxon>Saprolegniales</taxon>
        <taxon>Verrucalvaceae</taxon>
        <taxon>Aphanomyces</taxon>
    </lineage>
</organism>
<dbReference type="GO" id="GO:0005576">
    <property type="term" value="C:extracellular region"/>
    <property type="evidence" value="ECO:0007669"/>
    <property type="project" value="InterPro"/>
</dbReference>
<evidence type="ECO:0000256" key="4">
    <source>
        <dbReference type="SAM" id="SignalP"/>
    </source>
</evidence>
<feature type="domain" description="Apple" evidence="5">
    <location>
        <begin position="31"/>
        <end position="97"/>
    </location>
</feature>
<dbReference type="OrthoDB" id="72083at2759"/>
<dbReference type="PANTHER" id="PTHR33946">
    <property type="match status" value="1"/>
</dbReference>
<accession>A0A6A4Y5M9</accession>
<comment type="caution">
    <text evidence="6">The sequence shown here is derived from an EMBL/GenBank/DDBJ whole genome shotgun (WGS) entry which is preliminary data.</text>
</comment>